<dbReference type="AlphaFoldDB" id="A0A316DZN7"/>
<keyword evidence="1" id="KW-1133">Transmembrane helix</keyword>
<keyword evidence="3" id="KW-0418">Kinase</keyword>
<dbReference type="PANTHER" id="PTHR34220:SF7">
    <property type="entry name" value="SENSOR HISTIDINE KINASE YPDA"/>
    <property type="match status" value="1"/>
</dbReference>
<dbReference type="Proteomes" id="UP000245489">
    <property type="component" value="Unassembled WGS sequence"/>
</dbReference>
<dbReference type="OrthoDB" id="9792992at2"/>
<keyword evidence="3" id="KW-0808">Transferase</keyword>
<keyword evidence="4" id="KW-1185">Reference proteome</keyword>
<evidence type="ECO:0000259" key="2">
    <source>
        <dbReference type="Pfam" id="PF06580"/>
    </source>
</evidence>
<dbReference type="EMBL" id="QGGO01000016">
    <property type="protein sequence ID" value="PWK23837.1"/>
    <property type="molecule type" value="Genomic_DNA"/>
</dbReference>
<comment type="caution">
    <text evidence="3">The sequence shown here is derived from an EMBL/GenBank/DDBJ whole genome shotgun (WGS) entry which is preliminary data.</text>
</comment>
<feature type="transmembrane region" description="Helical" evidence="1">
    <location>
        <begin position="57"/>
        <end position="77"/>
    </location>
</feature>
<protein>
    <submittedName>
        <fullName evidence="3">Histidine kinase</fullName>
    </submittedName>
</protein>
<dbReference type="GO" id="GO:0000155">
    <property type="term" value="F:phosphorelay sensor kinase activity"/>
    <property type="evidence" value="ECO:0007669"/>
    <property type="project" value="InterPro"/>
</dbReference>
<evidence type="ECO:0000313" key="4">
    <source>
        <dbReference type="Proteomes" id="UP000245489"/>
    </source>
</evidence>
<feature type="transmembrane region" description="Helical" evidence="1">
    <location>
        <begin position="21"/>
        <end position="37"/>
    </location>
</feature>
<dbReference type="Pfam" id="PF06580">
    <property type="entry name" value="His_kinase"/>
    <property type="match status" value="1"/>
</dbReference>
<keyword evidence="1" id="KW-0812">Transmembrane</keyword>
<feature type="domain" description="Signal transduction histidine kinase internal region" evidence="2">
    <location>
        <begin position="165"/>
        <end position="240"/>
    </location>
</feature>
<dbReference type="RefSeq" id="WP_109743755.1">
    <property type="nucleotide sequence ID" value="NZ_QGGO01000016.1"/>
</dbReference>
<dbReference type="InterPro" id="IPR050640">
    <property type="entry name" value="Bact_2-comp_sensor_kinase"/>
</dbReference>
<sequence length="354" mass="42450">MGQKQNTIFSLTFVKQYSSHLITWLILFLLPFIGYLYEPKKISDFNFYFVKTHFLNILFIATSFYLNINFIAPKYFFEKRRIKFTIFIFILLAIYIFFNYLTIHFSPFEEFKRFEEQNIFFIRLVIGPTIMFSLCILTSTMLFLYEEQAKQKELNKLIELEKTAAELSMLKLQISPHFLFNTLNNIRWLIRKKSEMSEESVMKLSEILRYILYEVEGNKVEFNREMEHLKNFIELQTLRLPIEGNVIFNVDENIQNFLIEPLLFIHFVENAFKYGIDSKNAPDITFEFRKIPKGILFSSKNKILLKKTMIDNEGIGLINIQRRLELLYPNRHELIINTIDDFFEIKLKLILDEN</sequence>
<evidence type="ECO:0000313" key="3">
    <source>
        <dbReference type="EMBL" id="PWK23837.1"/>
    </source>
</evidence>
<proteinExistence type="predicted"/>
<gene>
    <name evidence="3" type="ORF">LV89_03044</name>
</gene>
<reference evidence="3 4" key="1">
    <citation type="submission" date="2018-05" db="EMBL/GenBank/DDBJ databases">
        <title>Genomic Encyclopedia of Archaeal and Bacterial Type Strains, Phase II (KMG-II): from individual species to whole genera.</title>
        <authorList>
            <person name="Goeker M."/>
        </authorList>
    </citation>
    <scope>NUCLEOTIDE SEQUENCE [LARGE SCALE GENOMIC DNA]</scope>
    <source>
        <strain evidence="3 4">DSM 22214</strain>
    </source>
</reference>
<evidence type="ECO:0000256" key="1">
    <source>
        <dbReference type="SAM" id="Phobius"/>
    </source>
</evidence>
<dbReference type="InterPro" id="IPR010559">
    <property type="entry name" value="Sig_transdc_His_kin_internal"/>
</dbReference>
<dbReference type="GO" id="GO:0016020">
    <property type="term" value="C:membrane"/>
    <property type="evidence" value="ECO:0007669"/>
    <property type="project" value="InterPro"/>
</dbReference>
<keyword evidence="1" id="KW-0472">Membrane</keyword>
<feature type="transmembrane region" description="Helical" evidence="1">
    <location>
        <begin position="84"/>
        <end position="101"/>
    </location>
</feature>
<dbReference type="PANTHER" id="PTHR34220">
    <property type="entry name" value="SENSOR HISTIDINE KINASE YPDA"/>
    <property type="match status" value="1"/>
</dbReference>
<feature type="transmembrane region" description="Helical" evidence="1">
    <location>
        <begin position="121"/>
        <end position="145"/>
    </location>
</feature>
<organism evidence="3 4">
    <name type="scientific">Arcicella aurantiaca</name>
    <dbReference type="NCBI Taxonomy" id="591202"/>
    <lineage>
        <taxon>Bacteria</taxon>
        <taxon>Pseudomonadati</taxon>
        <taxon>Bacteroidota</taxon>
        <taxon>Cytophagia</taxon>
        <taxon>Cytophagales</taxon>
        <taxon>Flectobacillaceae</taxon>
        <taxon>Arcicella</taxon>
    </lineage>
</organism>
<accession>A0A316DZN7</accession>
<name>A0A316DZN7_9BACT</name>